<keyword evidence="6 9" id="KW-1133">Transmembrane helix</keyword>
<keyword evidence="3" id="KW-0813">Transport</keyword>
<reference evidence="10 11" key="1">
    <citation type="submission" date="2024-08" db="EMBL/GenBank/DDBJ databases">
        <title>Gnathostoma spinigerum genome.</title>
        <authorList>
            <person name="Gonzalez-Bertolin B."/>
            <person name="Monzon S."/>
            <person name="Zaballos A."/>
            <person name="Jimenez P."/>
            <person name="Dekumyoy P."/>
            <person name="Varona S."/>
            <person name="Cuesta I."/>
            <person name="Sumanam S."/>
            <person name="Adisakwattana P."/>
            <person name="Gasser R.B."/>
            <person name="Hernandez-Gonzalez A."/>
            <person name="Young N.D."/>
            <person name="Perteguer M.J."/>
        </authorList>
    </citation>
    <scope>NUCLEOTIDE SEQUENCE [LARGE SCALE GENOMIC DNA]</scope>
    <source>
        <strain evidence="10">AL3</strain>
        <tissue evidence="10">Liver</tissue>
    </source>
</reference>
<evidence type="ECO:0000256" key="6">
    <source>
        <dbReference type="ARBA" id="ARBA00022989"/>
    </source>
</evidence>
<evidence type="ECO:0000256" key="1">
    <source>
        <dbReference type="ARBA" id="ARBA00004225"/>
    </source>
</evidence>
<dbReference type="PANTHER" id="PTHR11153:SF8">
    <property type="entry name" value="SIDEROFLEXIN-1"/>
    <property type="match status" value="1"/>
</dbReference>
<evidence type="ECO:0000313" key="10">
    <source>
        <dbReference type="EMBL" id="MFH4984518.1"/>
    </source>
</evidence>
<keyword evidence="11" id="KW-1185">Reference proteome</keyword>
<dbReference type="Proteomes" id="UP001608902">
    <property type="component" value="Unassembled WGS sequence"/>
</dbReference>
<evidence type="ECO:0000256" key="2">
    <source>
        <dbReference type="ARBA" id="ARBA00005974"/>
    </source>
</evidence>
<keyword evidence="4 9" id="KW-0812">Transmembrane</keyword>
<sequence>MEKASLGFRELFEGIDLQDEDGNHVGESKKVARRAIAQVTISRILMASPTFVAIPIVMNSVVKTEWYKKRPWISAPFQAGLAGIVLAFSTPLCCALFPQLSSIKVGRLEPELQEKIRKMKNSPEVVYYNKGL</sequence>
<evidence type="ECO:0000256" key="5">
    <source>
        <dbReference type="ARBA" id="ARBA00022970"/>
    </source>
</evidence>
<dbReference type="InterPro" id="IPR004686">
    <property type="entry name" value="Mtc"/>
</dbReference>
<evidence type="ECO:0000256" key="3">
    <source>
        <dbReference type="ARBA" id="ARBA00022448"/>
    </source>
</evidence>
<evidence type="ECO:0000256" key="9">
    <source>
        <dbReference type="SAM" id="Phobius"/>
    </source>
</evidence>
<evidence type="ECO:0000256" key="8">
    <source>
        <dbReference type="ARBA" id="ARBA00023136"/>
    </source>
</evidence>
<dbReference type="GO" id="GO:0031966">
    <property type="term" value="C:mitochondrial membrane"/>
    <property type="evidence" value="ECO:0007669"/>
    <property type="project" value="UniProtKB-SubCell"/>
</dbReference>
<comment type="caution">
    <text evidence="10">The sequence shown here is derived from an EMBL/GenBank/DDBJ whole genome shotgun (WGS) entry which is preliminary data.</text>
</comment>
<comment type="subcellular location">
    <subcellularLocation>
        <location evidence="1">Mitochondrion membrane</location>
        <topology evidence="1">Multi-pass membrane protein</topology>
    </subcellularLocation>
</comment>
<comment type="similarity">
    <text evidence="2">Belongs to the sideroflexin family.</text>
</comment>
<evidence type="ECO:0008006" key="12">
    <source>
        <dbReference type="Google" id="ProtNLM"/>
    </source>
</evidence>
<dbReference type="GO" id="GO:0006865">
    <property type="term" value="P:amino acid transport"/>
    <property type="evidence" value="ECO:0007669"/>
    <property type="project" value="UniProtKB-KW"/>
</dbReference>
<dbReference type="Pfam" id="PF03820">
    <property type="entry name" value="SFXNs"/>
    <property type="match status" value="1"/>
</dbReference>
<keyword evidence="5" id="KW-0029">Amino-acid transport</keyword>
<protein>
    <recommendedName>
        <fullName evidence="12">Sideroflexin 1</fullName>
    </recommendedName>
</protein>
<keyword evidence="7" id="KW-0496">Mitochondrion</keyword>
<evidence type="ECO:0000256" key="4">
    <source>
        <dbReference type="ARBA" id="ARBA00022692"/>
    </source>
</evidence>
<name>A0ABD6EX34_9BILA</name>
<evidence type="ECO:0000256" key="7">
    <source>
        <dbReference type="ARBA" id="ARBA00023128"/>
    </source>
</evidence>
<dbReference type="AlphaFoldDB" id="A0ABD6EX34"/>
<accession>A0ABD6EX34</accession>
<dbReference type="PANTHER" id="PTHR11153">
    <property type="entry name" value="SIDEROFLEXIN"/>
    <property type="match status" value="1"/>
</dbReference>
<feature type="transmembrane region" description="Helical" evidence="9">
    <location>
        <begin position="77"/>
        <end position="97"/>
    </location>
</feature>
<evidence type="ECO:0000313" key="11">
    <source>
        <dbReference type="Proteomes" id="UP001608902"/>
    </source>
</evidence>
<organism evidence="10 11">
    <name type="scientific">Gnathostoma spinigerum</name>
    <dbReference type="NCBI Taxonomy" id="75299"/>
    <lineage>
        <taxon>Eukaryota</taxon>
        <taxon>Metazoa</taxon>
        <taxon>Ecdysozoa</taxon>
        <taxon>Nematoda</taxon>
        <taxon>Chromadorea</taxon>
        <taxon>Rhabditida</taxon>
        <taxon>Spirurina</taxon>
        <taxon>Gnathostomatomorpha</taxon>
        <taxon>Gnathostomatoidea</taxon>
        <taxon>Gnathostomatidae</taxon>
        <taxon>Gnathostoma</taxon>
    </lineage>
</organism>
<dbReference type="EMBL" id="JBGFUD010018238">
    <property type="protein sequence ID" value="MFH4984518.1"/>
    <property type="molecule type" value="Genomic_DNA"/>
</dbReference>
<feature type="transmembrane region" description="Helical" evidence="9">
    <location>
        <begin position="35"/>
        <end position="57"/>
    </location>
</feature>
<keyword evidence="8 9" id="KW-0472">Membrane</keyword>
<gene>
    <name evidence="10" type="ORF">AB6A40_011227</name>
</gene>
<proteinExistence type="inferred from homology"/>